<dbReference type="SUPFAM" id="SSF51735">
    <property type="entry name" value="NAD(P)-binding Rossmann-fold domains"/>
    <property type="match status" value="1"/>
</dbReference>
<evidence type="ECO:0000256" key="4">
    <source>
        <dbReference type="ARBA" id="ARBA00023002"/>
    </source>
</evidence>
<gene>
    <name evidence="5" type="ORF">OXX778_LOCUS4758</name>
</gene>
<dbReference type="Gene3D" id="3.40.50.720">
    <property type="entry name" value="NAD(P)-binding Rossmann-like Domain"/>
    <property type="match status" value="1"/>
</dbReference>
<sequence>MKRLVIITGSSRGIGKSIALEINRIYNKECVFLLMARDIENLNSVQSQIVLESESKNHVHLVQIDFSAQYQVSDYYSLLKNSFSNLVLESFHELIVFYNHGTLEFGSVSLVAQENLRTKFETNLFSIWSLLSAINLFIPTSLIPKQIHVNISSGYANESVANWSGHCCARAARDMLFKCFALEQPTLKILNYEPGIVYTDMLKQACEISDEYKDGYENGKFTKPEETSRRLVEIIRENTFSSGSKIKFN</sequence>
<keyword evidence="2" id="KW-0963">Cytoplasm</keyword>
<protein>
    <recommendedName>
        <fullName evidence="7">Sepiapterin reductase</fullName>
    </recommendedName>
</protein>
<reference evidence="5" key="1">
    <citation type="submission" date="2021-02" db="EMBL/GenBank/DDBJ databases">
        <authorList>
            <person name="Nowell W R."/>
        </authorList>
    </citation>
    <scope>NUCLEOTIDE SEQUENCE</scope>
    <source>
        <strain evidence="5">Ploen Becks lab</strain>
    </source>
</reference>
<dbReference type="EMBL" id="CAJNOC010000483">
    <property type="protein sequence ID" value="CAF0767219.1"/>
    <property type="molecule type" value="Genomic_DNA"/>
</dbReference>
<dbReference type="PANTHER" id="PTHR44085">
    <property type="entry name" value="SEPIAPTERIN REDUCTASE"/>
    <property type="match status" value="1"/>
</dbReference>
<evidence type="ECO:0000313" key="5">
    <source>
        <dbReference type="EMBL" id="CAF0767219.1"/>
    </source>
</evidence>
<keyword evidence="4" id="KW-0560">Oxidoreductase</keyword>
<organism evidence="5 6">
    <name type="scientific">Brachionus calyciflorus</name>
    <dbReference type="NCBI Taxonomy" id="104777"/>
    <lineage>
        <taxon>Eukaryota</taxon>
        <taxon>Metazoa</taxon>
        <taxon>Spiralia</taxon>
        <taxon>Gnathifera</taxon>
        <taxon>Rotifera</taxon>
        <taxon>Eurotatoria</taxon>
        <taxon>Monogononta</taxon>
        <taxon>Pseudotrocha</taxon>
        <taxon>Ploima</taxon>
        <taxon>Brachionidae</taxon>
        <taxon>Brachionus</taxon>
    </lineage>
</organism>
<dbReference type="PRINTS" id="PR00081">
    <property type="entry name" value="GDHRDH"/>
</dbReference>
<dbReference type="GO" id="GO:0006729">
    <property type="term" value="P:tetrahydrobiopterin biosynthetic process"/>
    <property type="evidence" value="ECO:0007669"/>
    <property type="project" value="TreeGrafter"/>
</dbReference>
<dbReference type="InterPro" id="IPR002347">
    <property type="entry name" value="SDR_fam"/>
</dbReference>
<evidence type="ECO:0000256" key="1">
    <source>
        <dbReference type="ARBA" id="ARBA00004496"/>
    </source>
</evidence>
<dbReference type="OrthoDB" id="153074at2759"/>
<evidence type="ECO:0000313" key="6">
    <source>
        <dbReference type="Proteomes" id="UP000663879"/>
    </source>
</evidence>
<name>A0A813QFX5_9BILA</name>
<dbReference type="Proteomes" id="UP000663879">
    <property type="component" value="Unassembled WGS sequence"/>
</dbReference>
<evidence type="ECO:0008006" key="7">
    <source>
        <dbReference type="Google" id="ProtNLM"/>
    </source>
</evidence>
<evidence type="ECO:0000256" key="2">
    <source>
        <dbReference type="ARBA" id="ARBA00022490"/>
    </source>
</evidence>
<keyword evidence="3" id="KW-0521">NADP</keyword>
<dbReference type="InterPro" id="IPR036291">
    <property type="entry name" value="NAD(P)-bd_dom_sf"/>
</dbReference>
<dbReference type="GO" id="GO:0005737">
    <property type="term" value="C:cytoplasm"/>
    <property type="evidence" value="ECO:0007669"/>
    <property type="project" value="UniProtKB-SubCell"/>
</dbReference>
<keyword evidence="6" id="KW-1185">Reference proteome</keyword>
<dbReference type="PANTHER" id="PTHR44085:SF2">
    <property type="entry name" value="SEPIAPTERIN REDUCTASE"/>
    <property type="match status" value="1"/>
</dbReference>
<dbReference type="InterPro" id="IPR051721">
    <property type="entry name" value="Biopterin_syn/organic_redct"/>
</dbReference>
<comment type="subcellular location">
    <subcellularLocation>
        <location evidence="1">Cytoplasm</location>
    </subcellularLocation>
</comment>
<dbReference type="AlphaFoldDB" id="A0A813QFX5"/>
<comment type="caution">
    <text evidence="5">The sequence shown here is derived from an EMBL/GenBank/DDBJ whole genome shotgun (WGS) entry which is preliminary data.</text>
</comment>
<dbReference type="GO" id="GO:0004757">
    <property type="term" value="F:sepiapterin reductase (NADP+) activity"/>
    <property type="evidence" value="ECO:0007669"/>
    <property type="project" value="TreeGrafter"/>
</dbReference>
<evidence type="ECO:0000256" key="3">
    <source>
        <dbReference type="ARBA" id="ARBA00022857"/>
    </source>
</evidence>
<accession>A0A813QFX5</accession>
<dbReference type="Pfam" id="PF00106">
    <property type="entry name" value="adh_short"/>
    <property type="match status" value="1"/>
</dbReference>
<proteinExistence type="predicted"/>